<organism evidence="1 2">
    <name type="scientific">Tenacibaculum mesophilum</name>
    <dbReference type="NCBI Taxonomy" id="104268"/>
    <lineage>
        <taxon>Bacteria</taxon>
        <taxon>Pseudomonadati</taxon>
        <taxon>Bacteroidota</taxon>
        <taxon>Flavobacteriia</taxon>
        <taxon>Flavobacteriales</taxon>
        <taxon>Flavobacteriaceae</taxon>
        <taxon>Tenacibaculum</taxon>
    </lineage>
</organism>
<keyword evidence="2" id="KW-1185">Reference proteome</keyword>
<dbReference type="EMBL" id="CP032544">
    <property type="protein sequence ID" value="AZJ33451.1"/>
    <property type="molecule type" value="Genomic_DNA"/>
</dbReference>
<evidence type="ECO:0000313" key="1">
    <source>
        <dbReference type="EMBL" id="AZJ33451.1"/>
    </source>
</evidence>
<name>A0ABM7CI59_9FLAO</name>
<accession>A0ABM7CI59</accession>
<sequence length="156" mass="18660">MKKIYLLFIILSFFSCSSLPKLKELKNKEILFVLYKNSQVSTKSFSMNKSFKAITYSYHFKDEKKHASFLLTYSDYDDYDDYDKNINKRIKFKINQSFINRNKDIIVTPSFIKKIGYYEFSKLIGNSKTIFLIDKDEIKEGKVLIRHVKPYFFSEE</sequence>
<proteinExistence type="predicted"/>
<evidence type="ECO:0008006" key="3">
    <source>
        <dbReference type="Google" id="ProtNLM"/>
    </source>
</evidence>
<dbReference type="PROSITE" id="PS51257">
    <property type="entry name" value="PROKAR_LIPOPROTEIN"/>
    <property type="match status" value="1"/>
</dbReference>
<protein>
    <recommendedName>
        <fullName evidence="3">Lipoprotein</fullName>
    </recommendedName>
</protein>
<gene>
    <name evidence="1" type="ORF">D6200_13105</name>
</gene>
<reference evidence="1 2" key="1">
    <citation type="submission" date="2018-09" db="EMBL/GenBank/DDBJ databases">
        <title>Insights into the microbiota of Asian seabass (Lates calcarifer) with tenacibaculosis symptoms and description of sp. nov. Tenacibaculum singaporense.</title>
        <authorList>
            <person name="Miyake S."/>
            <person name="Soh M."/>
            <person name="Azman M.N."/>
            <person name="Ngoh S.Y."/>
            <person name="Orban L."/>
            <person name="Seedorf H."/>
        </authorList>
    </citation>
    <scope>NUCLEOTIDE SEQUENCE [LARGE SCALE GENOMIC DNA]</scope>
    <source>
        <strain evidence="1 2">DSM 13764</strain>
    </source>
</reference>
<evidence type="ECO:0000313" key="2">
    <source>
        <dbReference type="Proteomes" id="UP000269693"/>
    </source>
</evidence>
<dbReference type="Proteomes" id="UP000269693">
    <property type="component" value="Chromosome"/>
</dbReference>